<dbReference type="Proteomes" id="UP000317650">
    <property type="component" value="Chromosome 1"/>
</dbReference>
<comment type="caution">
    <text evidence="1">The sequence shown here is derived from an EMBL/GenBank/DDBJ whole genome shotgun (WGS) entry which is preliminary data.</text>
</comment>
<keyword evidence="2" id="KW-1185">Reference proteome</keyword>
<gene>
    <name evidence="1" type="ORF">C4D60_Mb01t28720</name>
</gene>
<accession>A0A4S8JRF8</accession>
<dbReference type="EMBL" id="PYDT01000004">
    <property type="protein sequence ID" value="THU64652.1"/>
    <property type="molecule type" value="Genomic_DNA"/>
</dbReference>
<organism evidence="1 2">
    <name type="scientific">Musa balbisiana</name>
    <name type="common">Banana</name>
    <dbReference type="NCBI Taxonomy" id="52838"/>
    <lineage>
        <taxon>Eukaryota</taxon>
        <taxon>Viridiplantae</taxon>
        <taxon>Streptophyta</taxon>
        <taxon>Embryophyta</taxon>
        <taxon>Tracheophyta</taxon>
        <taxon>Spermatophyta</taxon>
        <taxon>Magnoliopsida</taxon>
        <taxon>Liliopsida</taxon>
        <taxon>Zingiberales</taxon>
        <taxon>Musaceae</taxon>
        <taxon>Musa</taxon>
    </lineage>
</organism>
<dbReference type="AlphaFoldDB" id="A0A4S8JRF8"/>
<sequence>MDSMHTAQDSNVPLIPQLLLCFLRASISLPLQSRGRERRKEADEAWSVAHSSSIKARDGALRAFFLLQ</sequence>
<reference evidence="1 2" key="1">
    <citation type="journal article" date="2019" name="Nat. Plants">
        <title>Genome sequencing of Musa balbisiana reveals subgenome evolution and function divergence in polyploid bananas.</title>
        <authorList>
            <person name="Yao X."/>
        </authorList>
    </citation>
    <scope>NUCLEOTIDE SEQUENCE [LARGE SCALE GENOMIC DNA]</scope>
    <source>
        <strain evidence="2">cv. DH-PKW</strain>
        <tissue evidence="1">Leaves</tissue>
    </source>
</reference>
<name>A0A4S8JRF8_MUSBA</name>
<protein>
    <submittedName>
        <fullName evidence="1">Uncharacterized protein</fullName>
    </submittedName>
</protein>
<evidence type="ECO:0000313" key="1">
    <source>
        <dbReference type="EMBL" id="THU64652.1"/>
    </source>
</evidence>
<evidence type="ECO:0000313" key="2">
    <source>
        <dbReference type="Proteomes" id="UP000317650"/>
    </source>
</evidence>
<proteinExistence type="predicted"/>